<feature type="coiled-coil region" evidence="1">
    <location>
        <begin position="867"/>
        <end position="894"/>
    </location>
</feature>
<reference evidence="4" key="1">
    <citation type="submission" date="2025-08" db="UniProtKB">
        <authorList>
            <consortium name="RefSeq"/>
        </authorList>
    </citation>
    <scope>IDENTIFICATION</scope>
</reference>
<dbReference type="Proteomes" id="UP000694871">
    <property type="component" value="Unplaced"/>
</dbReference>
<feature type="coiled-coil region" evidence="1">
    <location>
        <begin position="670"/>
        <end position="758"/>
    </location>
</feature>
<evidence type="ECO:0000256" key="1">
    <source>
        <dbReference type="SAM" id="Coils"/>
    </source>
</evidence>
<feature type="region of interest" description="Disordered" evidence="2">
    <location>
        <begin position="131"/>
        <end position="164"/>
    </location>
</feature>
<sequence length="1241" mass="141669">MEGNQQAEDKSLKTLADESLEHCTVHETVNPCAVPETDINHITPHPQVPGGIPILECMPTKEDSPNQRQICEKAAMKAEEYRSPLKPAHLQEREAYQKDLAKLDTEIPGAKRQRIRFSSIQCQKYVHADGSEKTWASSTSSDTSQDRSLSEDSMSSEPAPCYPASGDSETYLSIIHSLETKLYITEEKLKDVTMKLESQQGHNQDTLLALHHQWASTEAQLREQLQDSLTQVSLLVSQLENERQGKLKLMAKHASELGGFQGRNNQALMCLKQCGEQLRTLPRSDQEGGGEILLDALSSMEITLSNAIQALQGTLSLPDLQPRESPQPQEGSLLENDIPVPLKRQTEFSEQDQLKLLSKRVAFEACLINQIAESLRDSTSEITLTLREIHGMVDAVLLEPSNVSHTAVTLANILSKKLVLEDEFWSQVEELRKHLSKKEKEEKMEMESSDSLQGLIHTIADSALVQAELGFVAQKMRESFHQRLKAIEEDLHNTKTALQQHKCMLEEIIKAYQTPQFNGVMDQISKVLEIQEGTSKSIQASWDRCVQQHRTEDCGLQSLSSQALTAVLAELSQQLKDRAKVLEEIAAALLSLSPEEALKDCQKLLKFSRTPPYLSCMGDLERYSSLLVQDAIIQAQVCYGAYRARLEYEKEAWLNKESLQNMDALCQERIRAVAVLREEYEDLLRKQQNEYAEMIAILEKENVDLKAKVAQLESQRKLLEEEERQQSRKMLELQGRYEEEMQTVVEQLNRTEDTLKAERTKGLHQLDAIIRDKQNLERYHLEQIQTLEDKFQVKMKELQIIHNEELQTLQDHYSRNLQGLQESVDEYRKQHPESLPRDAPKAGPLESHTEGQLEGGPQGSEGELSSMHGLRERIQELEAQIDVMRDELEHKHLEGSASTLREKYQKDFENLKATCERGFAAMEETHQKKIEDLQRQHQRELEKLREEKDRLLAEETAATISAIEAMKNAHREELERELEKTQRSQISSNNSDVEALRRQYLEELQSVQRELEVLSEQYSQKCLENAHLAQALEAERQALRQCQRENQELNAHNQELNNRLATEITRLRALLTREGGAEAASTPLTQGKDAYELELSLSSSPLSPLQVLLRVKESEIQYLKQEISSLKDELQTVLRDKKYASDKYKDIYTELSIVKAKADCDINRLKEQLKAATEALGEKSPENTTGSRYDIMKSKSSPDFLKKDKTNVGRYYRNLRSKSLKEGLTVQERLKLFESKDLKKD</sequence>
<protein>
    <submittedName>
        <fullName evidence="4">Myosin phosphatase Rho-interacting protein isoform X1</fullName>
    </submittedName>
</protein>
<dbReference type="GeneID" id="107124241"/>
<dbReference type="PANTHER" id="PTHR17271">
    <property type="entry name" value="PLECKSTRIN HOMOLOGY PH DOMAIN-CONTAINING PROTEIN"/>
    <property type="match status" value="1"/>
</dbReference>
<gene>
    <name evidence="4" type="primary">MPRIP</name>
</gene>
<feature type="region of interest" description="Disordered" evidence="2">
    <location>
        <begin position="826"/>
        <end position="865"/>
    </location>
</feature>
<feature type="coiled-coil region" evidence="1">
    <location>
        <begin position="1109"/>
        <end position="1175"/>
    </location>
</feature>
<evidence type="ECO:0000256" key="2">
    <source>
        <dbReference type="SAM" id="MobiDB-lite"/>
    </source>
</evidence>
<evidence type="ECO:0000313" key="4">
    <source>
        <dbReference type="RefSeq" id="XP_015283136.1"/>
    </source>
</evidence>
<organism evidence="3 4">
    <name type="scientific">Gekko japonicus</name>
    <name type="common">Schlegel's Japanese gecko</name>
    <dbReference type="NCBI Taxonomy" id="146911"/>
    <lineage>
        <taxon>Eukaryota</taxon>
        <taxon>Metazoa</taxon>
        <taxon>Chordata</taxon>
        <taxon>Craniata</taxon>
        <taxon>Vertebrata</taxon>
        <taxon>Euteleostomi</taxon>
        <taxon>Lepidosauria</taxon>
        <taxon>Squamata</taxon>
        <taxon>Bifurcata</taxon>
        <taxon>Gekkota</taxon>
        <taxon>Gekkonidae</taxon>
        <taxon>Gekkoninae</taxon>
        <taxon>Gekko</taxon>
    </lineage>
</organism>
<feature type="compositionally biased region" description="Basic and acidic residues" evidence="2">
    <location>
        <begin position="826"/>
        <end position="840"/>
    </location>
</feature>
<keyword evidence="1" id="KW-0175">Coiled coil</keyword>
<name>A0ABM1LAZ9_GEKJA</name>
<dbReference type="InterPro" id="IPR052223">
    <property type="entry name" value="Actin_Cytoskeleton_Reg"/>
</dbReference>
<evidence type="ECO:0000313" key="3">
    <source>
        <dbReference type="Proteomes" id="UP000694871"/>
    </source>
</evidence>
<dbReference type="RefSeq" id="XP_015283136.1">
    <property type="nucleotide sequence ID" value="XM_015427650.1"/>
</dbReference>
<accession>A0ABM1LAZ9</accession>
<feature type="coiled-coil region" evidence="1">
    <location>
        <begin position="923"/>
        <end position="1066"/>
    </location>
</feature>
<dbReference type="PANTHER" id="PTHR17271:SF9">
    <property type="entry name" value="MYOSIN PHOSPHATASE RHO-INTERACTING PROTEIN"/>
    <property type="match status" value="1"/>
</dbReference>
<keyword evidence="3" id="KW-1185">Reference proteome</keyword>
<proteinExistence type="predicted"/>